<dbReference type="EMBL" id="JACHLN010000001">
    <property type="protein sequence ID" value="MBB4838057.1"/>
    <property type="molecule type" value="Genomic_DNA"/>
</dbReference>
<dbReference type="Pfam" id="PF05526">
    <property type="entry name" value="R_equi_Vir"/>
    <property type="match status" value="1"/>
</dbReference>
<name>A0A7W7JZ43_9SPHN</name>
<gene>
    <name evidence="1" type="ORF">HNP52_001108</name>
</gene>
<evidence type="ECO:0000313" key="2">
    <source>
        <dbReference type="Proteomes" id="UP000575241"/>
    </source>
</evidence>
<proteinExistence type="predicted"/>
<reference evidence="1 2" key="1">
    <citation type="submission" date="2020-08" db="EMBL/GenBank/DDBJ databases">
        <title>Functional genomics of gut bacteria from endangered species of beetles.</title>
        <authorList>
            <person name="Carlos-Shanley C."/>
        </authorList>
    </citation>
    <scope>NUCLEOTIDE SEQUENCE [LARGE SCALE GENOMIC DNA]</scope>
    <source>
        <strain evidence="1 2">S00224</strain>
    </source>
</reference>
<dbReference type="InterPro" id="IPR038625">
    <property type="entry name" value="R_equi_Vir_sf"/>
</dbReference>
<evidence type="ECO:0008006" key="3">
    <source>
        <dbReference type="Google" id="ProtNLM"/>
    </source>
</evidence>
<dbReference type="Gene3D" id="2.40.128.480">
    <property type="entry name" value="Rhodococcus equi virulence-associated protein"/>
    <property type="match status" value="1"/>
</dbReference>
<comment type="caution">
    <text evidence="1">The sequence shown here is derived from an EMBL/GenBank/DDBJ whole genome shotgun (WGS) entry which is preliminary data.</text>
</comment>
<sequence length="147" mass="15304">MTTDTQTVEPGRQAADLQQLFDGKVPQQVLESARAHLESRPLVAGSSGDATLIITGGITGQLQCVVDDGPTFLGHFWGGGPASRSPGSIHTDDPERLYSQSTSFMLVATPVYVSLIFLDDSGNALGSFQGRAIGTISGSYGGTGSWS</sequence>
<evidence type="ECO:0000313" key="1">
    <source>
        <dbReference type="EMBL" id="MBB4838057.1"/>
    </source>
</evidence>
<accession>A0A7W7JZ43</accession>
<keyword evidence="2" id="KW-1185">Reference proteome</keyword>
<protein>
    <recommendedName>
        <fullName evidence="3">Virulence-associated protein</fullName>
    </recommendedName>
</protein>
<dbReference type="Proteomes" id="UP000575241">
    <property type="component" value="Unassembled WGS sequence"/>
</dbReference>
<dbReference type="AlphaFoldDB" id="A0A7W7JZ43"/>
<organism evidence="1 2">
    <name type="scientific">Sphingomonas kyeonggiensis</name>
    <dbReference type="NCBI Taxonomy" id="1268553"/>
    <lineage>
        <taxon>Bacteria</taxon>
        <taxon>Pseudomonadati</taxon>
        <taxon>Pseudomonadota</taxon>
        <taxon>Alphaproteobacteria</taxon>
        <taxon>Sphingomonadales</taxon>
        <taxon>Sphingomonadaceae</taxon>
        <taxon>Sphingomonas</taxon>
    </lineage>
</organism>
<dbReference type="InterPro" id="IPR008810">
    <property type="entry name" value="R_equi_Vir"/>
</dbReference>
<dbReference type="RefSeq" id="WP_184163589.1">
    <property type="nucleotide sequence ID" value="NZ_JACHLN010000001.1"/>
</dbReference>